<feature type="compositionally biased region" description="Acidic residues" evidence="1">
    <location>
        <begin position="121"/>
        <end position="131"/>
    </location>
</feature>
<feature type="transmembrane region" description="Helical" evidence="2">
    <location>
        <begin position="37"/>
        <end position="57"/>
    </location>
</feature>
<name>A0ABP0YKF4_9ROSI</name>
<keyword evidence="4" id="KW-1185">Reference proteome</keyword>
<dbReference type="PANTHER" id="PTHR37746:SF1">
    <property type="entry name" value="TRANSMEMBRANE PROTEIN"/>
    <property type="match status" value="1"/>
</dbReference>
<evidence type="ECO:0000256" key="1">
    <source>
        <dbReference type="SAM" id="MobiDB-lite"/>
    </source>
</evidence>
<evidence type="ECO:0000256" key="2">
    <source>
        <dbReference type="SAM" id="Phobius"/>
    </source>
</evidence>
<evidence type="ECO:0000313" key="3">
    <source>
        <dbReference type="EMBL" id="CAK9320988.1"/>
    </source>
</evidence>
<gene>
    <name evidence="3" type="ORF">CITCOLO1_LOCUS13047</name>
</gene>
<dbReference type="Proteomes" id="UP001642487">
    <property type="component" value="Chromosome 4"/>
</dbReference>
<dbReference type="PANTHER" id="PTHR37746">
    <property type="entry name" value="TRANSMEMBRANE PROTEIN"/>
    <property type="match status" value="1"/>
</dbReference>
<accession>A0ABP0YKF4</accession>
<evidence type="ECO:0000313" key="4">
    <source>
        <dbReference type="Proteomes" id="UP001642487"/>
    </source>
</evidence>
<protein>
    <submittedName>
        <fullName evidence="3">Uncharacterized protein</fullName>
    </submittedName>
</protein>
<dbReference type="EMBL" id="OZ021738">
    <property type="protein sequence ID" value="CAK9320988.1"/>
    <property type="molecule type" value="Genomic_DNA"/>
</dbReference>
<keyword evidence="2" id="KW-0812">Transmembrane</keyword>
<feature type="region of interest" description="Disordered" evidence="1">
    <location>
        <begin position="121"/>
        <end position="140"/>
    </location>
</feature>
<organism evidence="3 4">
    <name type="scientific">Citrullus colocynthis</name>
    <name type="common">colocynth</name>
    <dbReference type="NCBI Taxonomy" id="252529"/>
    <lineage>
        <taxon>Eukaryota</taxon>
        <taxon>Viridiplantae</taxon>
        <taxon>Streptophyta</taxon>
        <taxon>Embryophyta</taxon>
        <taxon>Tracheophyta</taxon>
        <taxon>Spermatophyta</taxon>
        <taxon>Magnoliopsida</taxon>
        <taxon>eudicotyledons</taxon>
        <taxon>Gunneridae</taxon>
        <taxon>Pentapetalae</taxon>
        <taxon>rosids</taxon>
        <taxon>fabids</taxon>
        <taxon>Cucurbitales</taxon>
        <taxon>Cucurbitaceae</taxon>
        <taxon>Benincaseae</taxon>
        <taxon>Citrullus</taxon>
    </lineage>
</organism>
<keyword evidence="2" id="KW-1133">Transmembrane helix</keyword>
<reference evidence="3 4" key="1">
    <citation type="submission" date="2024-03" db="EMBL/GenBank/DDBJ databases">
        <authorList>
            <person name="Gkanogiannis A."/>
            <person name="Becerra Lopez-Lavalle L."/>
        </authorList>
    </citation>
    <scope>NUCLEOTIDE SEQUENCE [LARGE SCALE GENOMIC DNA]</scope>
</reference>
<feature type="transmembrane region" description="Helical" evidence="2">
    <location>
        <begin position="12"/>
        <end position="31"/>
    </location>
</feature>
<proteinExistence type="predicted"/>
<keyword evidence="2" id="KW-0472">Membrane</keyword>
<sequence>MSSSTLSIPTSHPLFSTLFTFFLLILLYFPPFLWTSLLSPALLLAGFLFLSLLRLGATQRRTITNPHSHSALSQFQSNLITQQGSQGCSSSASISSSASFEKSFVQWNVRAPLEVIYEDYEEEEEDEEEDHDKEFPEPGVAPRIESIERYPSLSLYYPETDSDCSSVDEMENVCFMWDEEDEDRDELIEIALDNKKKPSQFFESEPEEDNLIEIDISPTAFPMFNNI</sequence>